<comment type="caution">
    <text evidence="2">The sequence shown here is derived from an EMBL/GenBank/DDBJ whole genome shotgun (WGS) entry which is preliminary data.</text>
</comment>
<protein>
    <submittedName>
        <fullName evidence="2">AAA family ATPase</fullName>
    </submittedName>
</protein>
<evidence type="ECO:0000313" key="2">
    <source>
        <dbReference type="EMBL" id="MCO6045908.1"/>
    </source>
</evidence>
<proteinExistence type="predicted"/>
<dbReference type="PROSITE" id="PS51199">
    <property type="entry name" value="SF4_HELICASE"/>
    <property type="match status" value="1"/>
</dbReference>
<dbReference type="RefSeq" id="WP_252854024.1">
    <property type="nucleotide sequence ID" value="NZ_JAMXLR010000062.1"/>
</dbReference>
<dbReference type="SUPFAM" id="SSF52540">
    <property type="entry name" value="P-loop containing nucleoside triphosphate hydrolases"/>
    <property type="match status" value="1"/>
</dbReference>
<dbReference type="PANTHER" id="PTHR30153">
    <property type="entry name" value="REPLICATIVE DNA HELICASE DNAB"/>
    <property type="match status" value="1"/>
</dbReference>
<dbReference type="EMBL" id="JAMXLR010000062">
    <property type="protein sequence ID" value="MCO6045908.1"/>
    <property type="molecule type" value="Genomic_DNA"/>
</dbReference>
<feature type="domain" description="SF4 helicase" evidence="1">
    <location>
        <begin position="16"/>
        <end position="275"/>
    </location>
</feature>
<dbReference type="AlphaFoldDB" id="A0A9X2FCY5"/>
<accession>A0A9X2FCY5</accession>
<dbReference type="PANTHER" id="PTHR30153:SF2">
    <property type="entry name" value="REPLICATIVE DNA HELICASE"/>
    <property type="match status" value="1"/>
</dbReference>
<sequence length="293" mass="32008">MSAKYSTASDAIASWREDVLTGTKPPRWPLGDGFDDVELGPGLVLLLGGAPGAGKTALAMQWTLDALRIDLELRALVANVESSPRVLLDRQLARLSGIPLADIRDRRLDEQHGDRLAVAFDILDTVSDRLAFLEAPFNLENVAAAADATDSKLILLDYAQRFAADSDNKRHEVNRLMDYLRKFADAGCGMLVLAAVGRTKNRQGQSSYDPAGLNLASFRESSELEFGCDSAYMLAPDKDGGRTLACLKNRHGEPADVSLRFDGSLQRFESANIWRPEDFDVSHLWQGGDDAAE</sequence>
<keyword evidence="3" id="KW-1185">Reference proteome</keyword>
<dbReference type="GO" id="GO:0005829">
    <property type="term" value="C:cytosol"/>
    <property type="evidence" value="ECO:0007669"/>
    <property type="project" value="TreeGrafter"/>
</dbReference>
<dbReference type="Pfam" id="PF03796">
    <property type="entry name" value="DnaB_C"/>
    <property type="match status" value="1"/>
</dbReference>
<name>A0A9X2FCY5_9BACT</name>
<dbReference type="Gene3D" id="3.40.50.300">
    <property type="entry name" value="P-loop containing nucleotide triphosphate hydrolases"/>
    <property type="match status" value="1"/>
</dbReference>
<dbReference type="GO" id="GO:0005524">
    <property type="term" value="F:ATP binding"/>
    <property type="evidence" value="ECO:0007669"/>
    <property type="project" value="InterPro"/>
</dbReference>
<evidence type="ECO:0000259" key="1">
    <source>
        <dbReference type="PROSITE" id="PS51199"/>
    </source>
</evidence>
<dbReference type="GO" id="GO:0006260">
    <property type="term" value="P:DNA replication"/>
    <property type="evidence" value="ECO:0007669"/>
    <property type="project" value="InterPro"/>
</dbReference>
<dbReference type="InterPro" id="IPR007694">
    <property type="entry name" value="DNA_helicase_DnaB-like_C"/>
</dbReference>
<gene>
    <name evidence="2" type="ORF">NG895_18570</name>
</gene>
<evidence type="ECO:0000313" key="3">
    <source>
        <dbReference type="Proteomes" id="UP001155241"/>
    </source>
</evidence>
<dbReference type="GO" id="GO:0003678">
    <property type="term" value="F:DNA helicase activity"/>
    <property type="evidence" value="ECO:0007669"/>
    <property type="project" value="InterPro"/>
</dbReference>
<dbReference type="InterPro" id="IPR027417">
    <property type="entry name" value="P-loop_NTPase"/>
</dbReference>
<organism evidence="2 3">
    <name type="scientific">Aeoliella straminimaris</name>
    <dbReference type="NCBI Taxonomy" id="2954799"/>
    <lineage>
        <taxon>Bacteria</taxon>
        <taxon>Pseudomonadati</taxon>
        <taxon>Planctomycetota</taxon>
        <taxon>Planctomycetia</taxon>
        <taxon>Pirellulales</taxon>
        <taxon>Lacipirellulaceae</taxon>
        <taxon>Aeoliella</taxon>
    </lineage>
</organism>
<dbReference type="Proteomes" id="UP001155241">
    <property type="component" value="Unassembled WGS sequence"/>
</dbReference>
<reference evidence="2" key="1">
    <citation type="submission" date="2022-06" db="EMBL/GenBank/DDBJ databases">
        <title>Aeoliella straminimaris, a novel planctomycete from sediments.</title>
        <authorList>
            <person name="Vitorino I.R."/>
            <person name="Lage O.M."/>
        </authorList>
    </citation>
    <scope>NUCLEOTIDE SEQUENCE</scope>
    <source>
        <strain evidence="2">ICT_H6.2</strain>
    </source>
</reference>